<sequence>MSELPPKTLHSNKCRFSLKTCMTSRRKQINYIFHLSNHSAYVLRTTQ</sequence>
<dbReference type="EMBL" id="GBRH01161679">
    <property type="protein sequence ID" value="JAE36217.1"/>
    <property type="molecule type" value="Transcribed_RNA"/>
</dbReference>
<organism evidence="1">
    <name type="scientific">Arundo donax</name>
    <name type="common">Giant reed</name>
    <name type="synonym">Donax arundinaceus</name>
    <dbReference type="NCBI Taxonomy" id="35708"/>
    <lineage>
        <taxon>Eukaryota</taxon>
        <taxon>Viridiplantae</taxon>
        <taxon>Streptophyta</taxon>
        <taxon>Embryophyta</taxon>
        <taxon>Tracheophyta</taxon>
        <taxon>Spermatophyta</taxon>
        <taxon>Magnoliopsida</taxon>
        <taxon>Liliopsida</taxon>
        <taxon>Poales</taxon>
        <taxon>Poaceae</taxon>
        <taxon>PACMAD clade</taxon>
        <taxon>Arundinoideae</taxon>
        <taxon>Arundineae</taxon>
        <taxon>Arundo</taxon>
    </lineage>
</organism>
<reference evidence="1" key="2">
    <citation type="journal article" date="2015" name="Data Brief">
        <title>Shoot transcriptome of the giant reed, Arundo donax.</title>
        <authorList>
            <person name="Barrero R.A."/>
            <person name="Guerrero F.D."/>
            <person name="Moolhuijzen P."/>
            <person name="Goolsby J.A."/>
            <person name="Tidwell J."/>
            <person name="Bellgard S.E."/>
            <person name="Bellgard M.I."/>
        </authorList>
    </citation>
    <scope>NUCLEOTIDE SEQUENCE</scope>
    <source>
        <tissue evidence="1">Shoot tissue taken approximately 20 cm above the soil surface</tissue>
    </source>
</reference>
<dbReference type="AlphaFoldDB" id="A0A0A9HHJ2"/>
<evidence type="ECO:0000313" key="1">
    <source>
        <dbReference type="EMBL" id="JAE36217.1"/>
    </source>
</evidence>
<accession>A0A0A9HHJ2</accession>
<proteinExistence type="predicted"/>
<name>A0A0A9HHJ2_ARUDO</name>
<protein>
    <submittedName>
        <fullName evidence="1">Uncharacterized protein</fullName>
    </submittedName>
</protein>
<reference evidence="1" key="1">
    <citation type="submission" date="2014-09" db="EMBL/GenBank/DDBJ databases">
        <authorList>
            <person name="Magalhaes I.L.F."/>
            <person name="Oliveira U."/>
            <person name="Santos F.R."/>
            <person name="Vidigal T.H.D.A."/>
            <person name="Brescovit A.D."/>
            <person name="Santos A.J."/>
        </authorList>
    </citation>
    <scope>NUCLEOTIDE SEQUENCE</scope>
    <source>
        <tissue evidence="1">Shoot tissue taken approximately 20 cm above the soil surface</tissue>
    </source>
</reference>